<evidence type="ECO:0000256" key="1">
    <source>
        <dbReference type="SAM" id="MobiDB-lite"/>
    </source>
</evidence>
<keyword evidence="3" id="KW-1185">Reference proteome</keyword>
<name>A0ABW4X9T4_9ACTN</name>
<sequence>MVVDYVDQHDREFGVAPVCAVPKHSGVQTDRSTYYATKTRPPSARSISDAASTALIEWLHAQTFGVYGARDVDAELHWHGHPVARHPSLRQGVPVRGNARYTQRLADAGAVAEYIDWFNRRRLHGEIGFVPLAEYEDTPTTFTTPPRHPSERQFRPPLNSRGKERQVAASQS</sequence>
<feature type="region of interest" description="Disordered" evidence="1">
    <location>
        <begin position="137"/>
        <end position="172"/>
    </location>
</feature>
<protein>
    <recommendedName>
        <fullName evidence="4">Integrase-like protein</fullName>
    </recommendedName>
</protein>
<comment type="caution">
    <text evidence="2">The sequence shown here is derived from an EMBL/GenBank/DDBJ whole genome shotgun (WGS) entry which is preliminary data.</text>
</comment>
<dbReference type="EMBL" id="JBHUHP010000009">
    <property type="protein sequence ID" value="MFD2091529.1"/>
    <property type="molecule type" value="Genomic_DNA"/>
</dbReference>
<accession>A0ABW4X9T4</accession>
<proteinExistence type="predicted"/>
<evidence type="ECO:0000313" key="2">
    <source>
        <dbReference type="EMBL" id="MFD2091529.1"/>
    </source>
</evidence>
<dbReference type="RefSeq" id="WP_376873907.1">
    <property type="nucleotide sequence ID" value="NZ_JBHUHP010000009.1"/>
</dbReference>
<evidence type="ECO:0000313" key="3">
    <source>
        <dbReference type="Proteomes" id="UP001597402"/>
    </source>
</evidence>
<reference evidence="3" key="1">
    <citation type="journal article" date="2019" name="Int. J. Syst. Evol. Microbiol.">
        <title>The Global Catalogue of Microorganisms (GCM) 10K type strain sequencing project: providing services to taxonomists for standard genome sequencing and annotation.</title>
        <authorList>
            <consortium name="The Broad Institute Genomics Platform"/>
            <consortium name="The Broad Institute Genome Sequencing Center for Infectious Disease"/>
            <person name="Wu L."/>
            <person name="Ma J."/>
        </authorList>
    </citation>
    <scope>NUCLEOTIDE SEQUENCE [LARGE SCALE GENOMIC DNA]</scope>
    <source>
        <strain evidence="3">JCM 3338</strain>
    </source>
</reference>
<gene>
    <name evidence="2" type="ORF">ACFSHS_08050</name>
</gene>
<dbReference type="Proteomes" id="UP001597402">
    <property type="component" value="Unassembled WGS sequence"/>
</dbReference>
<organism evidence="2 3">
    <name type="scientific">Blastococcus deserti</name>
    <dbReference type="NCBI Taxonomy" id="2259033"/>
    <lineage>
        <taxon>Bacteria</taxon>
        <taxon>Bacillati</taxon>
        <taxon>Actinomycetota</taxon>
        <taxon>Actinomycetes</taxon>
        <taxon>Geodermatophilales</taxon>
        <taxon>Geodermatophilaceae</taxon>
        <taxon>Blastococcus</taxon>
    </lineage>
</organism>
<evidence type="ECO:0008006" key="4">
    <source>
        <dbReference type="Google" id="ProtNLM"/>
    </source>
</evidence>